<reference evidence="2" key="1">
    <citation type="submission" date="2020-06" db="EMBL/GenBank/DDBJ databases">
        <authorList>
            <person name="Li T."/>
            <person name="Hu X."/>
            <person name="Zhang T."/>
            <person name="Song X."/>
            <person name="Zhang H."/>
            <person name="Dai N."/>
            <person name="Sheng W."/>
            <person name="Hou X."/>
            <person name="Wei L."/>
        </authorList>
    </citation>
    <scope>NUCLEOTIDE SEQUENCE</scope>
    <source>
        <strain evidence="2">G01</strain>
        <tissue evidence="2">Leaf</tissue>
    </source>
</reference>
<accession>A0AAW2IKT9</accession>
<proteinExistence type="predicted"/>
<sequence>MWVSEYSWFKSVKSSAFLLLLHLKCPIKVAKKLDCWATAFLQPKSAAVDRFSISVLNNSVFPVNIKQSQFYKYMSNMPVSKAVTSQMLKHNQANASHSESFTLPKKSKKSSKHEVFVSRNTEFLEKGFPPDTRREELLLEESSEATPQAAVASSSMRVVPSENSTILWRTTRVSQSPERYGLLVTDKLDNDLKTDIDLGKWLEAMRSKMDSMSSNKVRTLVDPPKGFTPIRCKWVYKRQLGAGVEVTTFKARLVRRVIHRDPVWTLGKLIHL</sequence>
<comment type="caution">
    <text evidence="2">The sequence shown here is derived from an EMBL/GenBank/DDBJ whole genome shotgun (WGS) entry which is preliminary data.</text>
</comment>
<dbReference type="EMBL" id="JACGWK010001792">
    <property type="protein sequence ID" value="KAL0282735.1"/>
    <property type="molecule type" value="Genomic_DNA"/>
</dbReference>
<organism evidence="2">
    <name type="scientific">Sesamum angustifolium</name>
    <dbReference type="NCBI Taxonomy" id="2727405"/>
    <lineage>
        <taxon>Eukaryota</taxon>
        <taxon>Viridiplantae</taxon>
        <taxon>Streptophyta</taxon>
        <taxon>Embryophyta</taxon>
        <taxon>Tracheophyta</taxon>
        <taxon>Spermatophyta</taxon>
        <taxon>Magnoliopsida</taxon>
        <taxon>eudicotyledons</taxon>
        <taxon>Gunneridae</taxon>
        <taxon>Pentapetalae</taxon>
        <taxon>asterids</taxon>
        <taxon>lamiids</taxon>
        <taxon>Lamiales</taxon>
        <taxon>Pedaliaceae</taxon>
        <taxon>Sesamum</taxon>
    </lineage>
</organism>
<feature type="signal peptide" evidence="1">
    <location>
        <begin position="1"/>
        <end position="30"/>
    </location>
</feature>
<protein>
    <recommendedName>
        <fullName evidence="3">Reverse transcriptase Ty1/copia-type domain-containing protein</fullName>
    </recommendedName>
</protein>
<gene>
    <name evidence="2" type="ORF">Sangu_2933900</name>
</gene>
<feature type="chain" id="PRO_5043912600" description="Reverse transcriptase Ty1/copia-type domain-containing protein" evidence="1">
    <location>
        <begin position="31"/>
        <end position="272"/>
    </location>
</feature>
<dbReference type="AlphaFoldDB" id="A0AAW2IKT9"/>
<keyword evidence="1" id="KW-0732">Signal</keyword>
<evidence type="ECO:0000256" key="1">
    <source>
        <dbReference type="SAM" id="SignalP"/>
    </source>
</evidence>
<reference evidence="2" key="2">
    <citation type="journal article" date="2024" name="Plant">
        <title>Genomic evolution and insights into agronomic trait innovations of Sesamum species.</title>
        <authorList>
            <person name="Miao H."/>
            <person name="Wang L."/>
            <person name="Qu L."/>
            <person name="Liu H."/>
            <person name="Sun Y."/>
            <person name="Le M."/>
            <person name="Wang Q."/>
            <person name="Wei S."/>
            <person name="Zheng Y."/>
            <person name="Lin W."/>
            <person name="Duan Y."/>
            <person name="Cao H."/>
            <person name="Xiong S."/>
            <person name="Wang X."/>
            <person name="Wei L."/>
            <person name="Li C."/>
            <person name="Ma Q."/>
            <person name="Ju M."/>
            <person name="Zhao R."/>
            <person name="Li G."/>
            <person name="Mu C."/>
            <person name="Tian Q."/>
            <person name="Mei H."/>
            <person name="Zhang T."/>
            <person name="Gao T."/>
            <person name="Zhang H."/>
        </authorList>
    </citation>
    <scope>NUCLEOTIDE SEQUENCE</scope>
    <source>
        <strain evidence="2">G01</strain>
    </source>
</reference>
<name>A0AAW2IKT9_9LAMI</name>
<evidence type="ECO:0000313" key="2">
    <source>
        <dbReference type="EMBL" id="KAL0282735.1"/>
    </source>
</evidence>
<evidence type="ECO:0008006" key="3">
    <source>
        <dbReference type="Google" id="ProtNLM"/>
    </source>
</evidence>